<evidence type="ECO:0000313" key="1">
    <source>
        <dbReference type="EMBL" id="SIS96196.1"/>
    </source>
</evidence>
<dbReference type="Proteomes" id="UP000186917">
    <property type="component" value="Unassembled WGS sequence"/>
</dbReference>
<name>A0A173MHC9_9BACT</name>
<protein>
    <submittedName>
        <fullName evidence="1">Uncharacterized protein</fullName>
    </submittedName>
</protein>
<evidence type="ECO:0000313" key="2">
    <source>
        <dbReference type="Proteomes" id="UP000186917"/>
    </source>
</evidence>
<dbReference type="STRING" id="477680.SAMN05421788_102347"/>
<sequence length="57" mass="6239">MAAGRKKSAAKVTVQVATKVKATLPANCLIGFESTARVLKYFVDNAKMCADFQWMND</sequence>
<keyword evidence="2" id="KW-1185">Reference proteome</keyword>
<dbReference type="EMBL" id="FTOR01000002">
    <property type="protein sequence ID" value="SIS96196.1"/>
    <property type="molecule type" value="Genomic_DNA"/>
</dbReference>
<dbReference type="RefSeq" id="WP_159445084.1">
    <property type="nucleotide sequence ID" value="NZ_FTOR01000002.1"/>
</dbReference>
<dbReference type="KEGG" id="fln:FLA_3042"/>
<organism evidence="1 2">
    <name type="scientific">Filimonas lacunae</name>
    <dbReference type="NCBI Taxonomy" id="477680"/>
    <lineage>
        <taxon>Bacteria</taxon>
        <taxon>Pseudomonadati</taxon>
        <taxon>Bacteroidota</taxon>
        <taxon>Chitinophagia</taxon>
        <taxon>Chitinophagales</taxon>
        <taxon>Chitinophagaceae</taxon>
        <taxon>Filimonas</taxon>
    </lineage>
</organism>
<reference evidence="2" key="1">
    <citation type="submission" date="2017-01" db="EMBL/GenBank/DDBJ databases">
        <authorList>
            <person name="Varghese N."/>
            <person name="Submissions S."/>
        </authorList>
    </citation>
    <scope>NUCLEOTIDE SEQUENCE [LARGE SCALE GENOMIC DNA]</scope>
    <source>
        <strain evidence="2">DSM 21054</strain>
    </source>
</reference>
<gene>
    <name evidence="1" type="ORF">SAMN05421788_102347</name>
</gene>
<accession>A0A173MHC9</accession>
<dbReference type="AlphaFoldDB" id="A0A173MHC9"/>
<proteinExistence type="predicted"/>